<sequence length="97" mass="10055">MSTTFLLFLGAVFLAVLFAAVVLAFFAAGASVFAVAFGAALVVAFFAGAGLEVAALSSLVEPVDRRVLLRVPRVDEASASPVSSARFRLGGMVVYRN</sequence>
<dbReference type="Proteomes" id="UP001218218">
    <property type="component" value="Unassembled WGS sequence"/>
</dbReference>
<proteinExistence type="predicted"/>
<reference evidence="2" key="1">
    <citation type="submission" date="2023-03" db="EMBL/GenBank/DDBJ databases">
        <title>Massive genome expansion in bonnet fungi (Mycena s.s.) driven by repeated elements and novel gene families across ecological guilds.</title>
        <authorList>
            <consortium name="Lawrence Berkeley National Laboratory"/>
            <person name="Harder C.B."/>
            <person name="Miyauchi S."/>
            <person name="Viragh M."/>
            <person name="Kuo A."/>
            <person name="Thoen E."/>
            <person name="Andreopoulos B."/>
            <person name="Lu D."/>
            <person name="Skrede I."/>
            <person name="Drula E."/>
            <person name="Henrissat B."/>
            <person name="Morin E."/>
            <person name="Kohler A."/>
            <person name="Barry K."/>
            <person name="LaButti K."/>
            <person name="Morin E."/>
            <person name="Salamov A."/>
            <person name="Lipzen A."/>
            <person name="Mereny Z."/>
            <person name="Hegedus B."/>
            <person name="Baldrian P."/>
            <person name="Stursova M."/>
            <person name="Weitz H."/>
            <person name="Taylor A."/>
            <person name="Grigoriev I.V."/>
            <person name="Nagy L.G."/>
            <person name="Martin F."/>
            <person name="Kauserud H."/>
        </authorList>
    </citation>
    <scope>NUCLEOTIDE SEQUENCE</scope>
    <source>
        <strain evidence="2">CBHHK002</strain>
    </source>
</reference>
<protein>
    <submittedName>
        <fullName evidence="2">Uncharacterized protein</fullName>
    </submittedName>
</protein>
<name>A0AAD7EU92_9AGAR</name>
<keyword evidence="1" id="KW-0812">Transmembrane</keyword>
<evidence type="ECO:0000313" key="2">
    <source>
        <dbReference type="EMBL" id="KAJ7349121.1"/>
    </source>
</evidence>
<feature type="transmembrane region" description="Helical" evidence="1">
    <location>
        <begin position="34"/>
        <end position="60"/>
    </location>
</feature>
<gene>
    <name evidence="2" type="ORF">DFH08DRAFT_864483</name>
</gene>
<keyword evidence="1" id="KW-1133">Transmembrane helix</keyword>
<keyword evidence="1" id="KW-0472">Membrane</keyword>
<dbReference type="AlphaFoldDB" id="A0AAD7EU92"/>
<evidence type="ECO:0000256" key="1">
    <source>
        <dbReference type="SAM" id="Phobius"/>
    </source>
</evidence>
<evidence type="ECO:0000313" key="3">
    <source>
        <dbReference type="Proteomes" id="UP001218218"/>
    </source>
</evidence>
<keyword evidence="3" id="KW-1185">Reference proteome</keyword>
<comment type="caution">
    <text evidence="2">The sequence shown here is derived from an EMBL/GenBank/DDBJ whole genome shotgun (WGS) entry which is preliminary data.</text>
</comment>
<organism evidence="2 3">
    <name type="scientific">Mycena albidolilacea</name>
    <dbReference type="NCBI Taxonomy" id="1033008"/>
    <lineage>
        <taxon>Eukaryota</taxon>
        <taxon>Fungi</taxon>
        <taxon>Dikarya</taxon>
        <taxon>Basidiomycota</taxon>
        <taxon>Agaricomycotina</taxon>
        <taxon>Agaricomycetes</taxon>
        <taxon>Agaricomycetidae</taxon>
        <taxon>Agaricales</taxon>
        <taxon>Marasmiineae</taxon>
        <taxon>Mycenaceae</taxon>
        <taxon>Mycena</taxon>
    </lineage>
</organism>
<dbReference type="EMBL" id="JARIHO010000016">
    <property type="protein sequence ID" value="KAJ7349121.1"/>
    <property type="molecule type" value="Genomic_DNA"/>
</dbReference>
<accession>A0AAD7EU92</accession>
<feature type="non-terminal residue" evidence="2">
    <location>
        <position position="97"/>
    </location>
</feature>